<evidence type="ECO:0000256" key="1">
    <source>
        <dbReference type="SAM" id="MobiDB-lite"/>
    </source>
</evidence>
<feature type="region of interest" description="Disordered" evidence="1">
    <location>
        <begin position="1"/>
        <end position="147"/>
    </location>
</feature>
<feature type="compositionally biased region" description="Acidic residues" evidence="1">
    <location>
        <begin position="86"/>
        <end position="107"/>
    </location>
</feature>
<reference evidence="2" key="1">
    <citation type="submission" date="2019-07" db="EMBL/GenBank/DDBJ databases">
        <title>Annotation for the trematode Paragonimus miyazaki's.</title>
        <authorList>
            <person name="Choi Y.-J."/>
        </authorList>
    </citation>
    <scope>NUCLEOTIDE SEQUENCE</scope>
    <source>
        <strain evidence="2">Japan</strain>
    </source>
</reference>
<dbReference type="EMBL" id="JTDE01000234">
    <property type="protein sequence ID" value="KAF7261884.1"/>
    <property type="molecule type" value="Genomic_DNA"/>
</dbReference>
<sequence length="147" mass="15548">MESAGVVAEVPVIAGEETETKSDDLKRKSNGGAHENGSHVANGKGDEPVVKKVRVSDACDAQIEEKPDQSDDKDDAEDSNGSTESKDEETNDGDENDDDSTKDENEAEVNGSSDTADGPNADNLSTEFKESTEQSAPDSEPDVDSKE</sequence>
<evidence type="ECO:0000313" key="3">
    <source>
        <dbReference type="Proteomes" id="UP000822476"/>
    </source>
</evidence>
<keyword evidence="3" id="KW-1185">Reference proteome</keyword>
<evidence type="ECO:0000313" key="2">
    <source>
        <dbReference type="EMBL" id="KAF7261884.1"/>
    </source>
</evidence>
<feature type="compositionally biased region" description="Basic and acidic residues" evidence="1">
    <location>
        <begin position="44"/>
        <end position="70"/>
    </location>
</feature>
<name>A0A8S9Z5F7_9TREM</name>
<protein>
    <submittedName>
        <fullName evidence="2">Uncharacterized protein</fullName>
    </submittedName>
</protein>
<comment type="caution">
    <text evidence="2">The sequence shown here is derived from an EMBL/GenBank/DDBJ whole genome shotgun (WGS) entry which is preliminary data.</text>
</comment>
<dbReference type="Proteomes" id="UP000822476">
    <property type="component" value="Unassembled WGS sequence"/>
</dbReference>
<feature type="compositionally biased region" description="Basic and acidic residues" evidence="1">
    <location>
        <begin position="18"/>
        <end position="27"/>
    </location>
</feature>
<accession>A0A8S9Z5F7</accession>
<organism evidence="2 3">
    <name type="scientific">Paragonimus skrjabini miyazakii</name>
    <dbReference type="NCBI Taxonomy" id="59628"/>
    <lineage>
        <taxon>Eukaryota</taxon>
        <taxon>Metazoa</taxon>
        <taxon>Spiralia</taxon>
        <taxon>Lophotrochozoa</taxon>
        <taxon>Platyhelminthes</taxon>
        <taxon>Trematoda</taxon>
        <taxon>Digenea</taxon>
        <taxon>Plagiorchiida</taxon>
        <taxon>Troglotremata</taxon>
        <taxon>Troglotrematidae</taxon>
        <taxon>Paragonimus</taxon>
    </lineage>
</organism>
<proteinExistence type="predicted"/>
<gene>
    <name evidence="2" type="ORF">EG68_01183</name>
</gene>
<dbReference type="AlphaFoldDB" id="A0A8S9Z5F7"/>
<dbReference type="OrthoDB" id="6270605at2759"/>